<evidence type="ECO:0000313" key="1">
    <source>
        <dbReference type="EMBL" id="KRY72941.1"/>
    </source>
</evidence>
<comment type="caution">
    <text evidence="1">The sequence shown here is derived from an EMBL/GenBank/DDBJ whole genome shotgun (WGS) entry which is preliminary data.</text>
</comment>
<reference evidence="1 2" key="1">
    <citation type="submission" date="2015-01" db="EMBL/GenBank/DDBJ databases">
        <title>Evolution of Trichinella species and genotypes.</title>
        <authorList>
            <person name="Korhonen P.K."/>
            <person name="Edoardo P."/>
            <person name="Giuseppe L.R."/>
            <person name="Gasser R.B."/>
        </authorList>
    </citation>
    <scope>NUCLEOTIDE SEQUENCE [LARGE SCALE GENOMIC DNA]</scope>
    <source>
        <strain evidence="1">ISS13</strain>
    </source>
</reference>
<gene>
    <name evidence="1" type="ORF">T4A_773</name>
</gene>
<sequence>MTKLPIKRLADFKNPSQTASSNKDNPALRIWLNWWKIGTSLESEIIKQTHISLDHRYPLCDIFFKFYLQSTKQYQQCHNSYSI</sequence>
<evidence type="ECO:0000313" key="2">
    <source>
        <dbReference type="Proteomes" id="UP000054632"/>
    </source>
</evidence>
<organism evidence="1 2">
    <name type="scientific">Trichinella pseudospiralis</name>
    <name type="common">Parasitic roundworm</name>
    <dbReference type="NCBI Taxonomy" id="6337"/>
    <lineage>
        <taxon>Eukaryota</taxon>
        <taxon>Metazoa</taxon>
        <taxon>Ecdysozoa</taxon>
        <taxon>Nematoda</taxon>
        <taxon>Enoplea</taxon>
        <taxon>Dorylaimia</taxon>
        <taxon>Trichinellida</taxon>
        <taxon>Trichinellidae</taxon>
        <taxon>Trichinella</taxon>
    </lineage>
</organism>
<dbReference type="Proteomes" id="UP000054632">
    <property type="component" value="Unassembled WGS sequence"/>
</dbReference>
<name>A0A0V1EGI7_TRIPS</name>
<proteinExistence type="predicted"/>
<dbReference type="AlphaFoldDB" id="A0A0V1EGI7"/>
<accession>A0A0V1EGI7</accession>
<protein>
    <submittedName>
        <fullName evidence="1">Uncharacterized protein</fullName>
    </submittedName>
</protein>
<dbReference type="EMBL" id="JYDR01000039">
    <property type="protein sequence ID" value="KRY72941.1"/>
    <property type="molecule type" value="Genomic_DNA"/>
</dbReference>